<feature type="transmembrane region" description="Helical" evidence="1">
    <location>
        <begin position="449"/>
        <end position="476"/>
    </location>
</feature>
<evidence type="ECO:0000256" key="1">
    <source>
        <dbReference type="SAM" id="Phobius"/>
    </source>
</evidence>
<keyword evidence="1" id="KW-0472">Membrane</keyword>
<proteinExistence type="predicted"/>
<dbReference type="Proteomes" id="UP000203849">
    <property type="component" value="Segment"/>
</dbReference>
<dbReference type="KEGG" id="vg:20098674"/>
<sequence length="499" mass="56002">MCGIVNFDGHHVQVYQSGTKAGKVTCLLILCLASFIFGANSQRVQDSVDLNVNHKILACTRIPVIATDRENLVHELTIRIDNPRCNDNGLGVYQLDTYRYQNNVYEYVKSNQLPDGANFSPRSCSLSVNSSHVFVICFNQIFNGNELVDFNNGKLLKCNGTIFVYDVYDWGLRQFHFQVEENYCATSASQDAFVECRHGTFLATSSNSHFRQSGDKGTFVYVFDQYLVMLSKIKASTYLGEANIQSLGSCQFVLRIRASGDKKSPYLSEVVLEYDGVSLKKLTQGDSDWHTPFNAVGWVFQHPVKYPLNPYSAFGAANFPAYAPYDYGRYPGESVIFGKSYFGITTNFSNTNGRFVPLFVYKINEKIKSEKIFGFSHIAYANGVYIKDTVVLLIETDSCQDTGLYPCVKRVMIDLLNRPCQRVGKIEIKIPDSFNGTTSQVRVTSGPGFSALAIAIVNLCLVTLGLCVWVTTKLLLKCKLKRSRWLSRMTSPFKRPTKS</sequence>
<evidence type="ECO:0000313" key="2">
    <source>
        <dbReference type="EMBL" id="AIJ50571.1"/>
    </source>
</evidence>
<evidence type="ECO:0000313" key="3">
    <source>
        <dbReference type="Proteomes" id="UP000203849"/>
    </source>
</evidence>
<organism evidence="2 3">
    <name type="scientific">Ball python nidovirus</name>
    <dbReference type="NCBI Taxonomy" id="1986118"/>
    <lineage>
        <taxon>Viruses</taxon>
        <taxon>Riboviria</taxon>
        <taxon>Orthornavirae</taxon>
        <taxon>Pisuviricota</taxon>
        <taxon>Pisoniviricetes</taxon>
        <taxon>Nidovirales</taxon>
        <taxon>Tornidovirineae</taxon>
        <taxon>Tobaniviridae</taxon>
        <taxon>Serpentovirinae</taxon>
        <taxon>Pregotovirus</taxon>
        <taxon>Roypretovirus</taxon>
        <taxon>Pregotovirus pythonis</taxon>
    </lineage>
</organism>
<protein>
    <submittedName>
        <fullName evidence="2">TM-glycoprotein</fullName>
    </submittedName>
</protein>
<accession>A0A076PUZ6</accession>
<dbReference type="RefSeq" id="YP_009052482.1">
    <property type="nucleotide sequence ID" value="NC_024709.1"/>
</dbReference>
<reference evidence="2 3" key="1">
    <citation type="journal article" date="2014" name="MBio">
        <title>Ball python nidovirus: a candidate etiologic agent for severe respiratory disease in Python regius.</title>
        <authorList>
            <person name="Stenglein M.D."/>
            <person name="Jacobson E.R."/>
            <person name="Wozniak E.J."/>
            <person name="Wellehan J.F.X."/>
            <person name="Kincaid A."/>
            <person name="Gordon M."/>
            <person name="Porter B.F."/>
            <person name="Baumgartner W."/>
            <person name="Stahl S."/>
            <person name="Kelley K."/>
            <person name="Wellehan J.F.X."/>
            <person name="Towner J.S."/>
            <person name="DeRisi J.L."/>
        </authorList>
    </citation>
    <scope>NUCLEOTIDE SEQUENCE [LARGE SCALE GENOMIC DNA]</scope>
    <source>
        <strain evidence="2 3">07-53</strain>
    </source>
</reference>
<keyword evidence="1" id="KW-0812">Transmembrane</keyword>
<dbReference type="GeneID" id="20098674"/>
<keyword evidence="3" id="KW-1185">Reference proteome</keyword>
<dbReference type="OrthoDB" id="29572at10239"/>
<dbReference type="EMBL" id="KJ541759">
    <property type="protein sequence ID" value="AIJ50571.1"/>
    <property type="molecule type" value="Genomic_RNA"/>
</dbReference>
<keyword evidence="1" id="KW-1133">Transmembrane helix</keyword>
<name>A0A076PUZ6_9NIDO</name>